<protein>
    <submittedName>
        <fullName evidence="2">Pimeloyl-ACP methyl ester carboxylesterase</fullName>
    </submittedName>
</protein>
<keyword evidence="3" id="KW-1185">Reference proteome</keyword>
<dbReference type="Proteomes" id="UP000219688">
    <property type="component" value="Unassembled WGS sequence"/>
</dbReference>
<dbReference type="EMBL" id="OBQK01000021">
    <property type="protein sequence ID" value="SOC58057.1"/>
    <property type="molecule type" value="Genomic_DNA"/>
</dbReference>
<sequence length="255" mass="27567">MRWQDVDEVEHEGRTMVVRRLGPASGQPVVLVHGIGVGARYYQPLARVLARTCDVHVLELPGFGAAPRPDEALSIEAHADHVLDHLRSAGLDRPVLVGHSMGAQVVVEAALRGGDLVGPVVAMGPVVDPLARSAGRQGWRLFRDVLREGPSSNWVVLSDYAQAGPRWYLATLPAMLGYRTEEAVARLAQPLLLLRGSRDVIAPRAWVEELGRRAPDARVVEIPGAPHVLMWARPELVAAEILAHAARAAERPGTA</sequence>
<gene>
    <name evidence="2" type="ORF">SAMN05421879_12115</name>
</gene>
<dbReference type="RefSeq" id="WP_097189296.1">
    <property type="nucleotide sequence ID" value="NZ_OBQK01000021.1"/>
</dbReference>
<dbReference type="Gene3D" id="3.40.50.1820">
    <property type="entry name" value="alpha/beta hydrolase"/>
    <property type="match status" value="1"/>
</dbReference>
<dbReference type="PANTHER" id="PTHR46438:SF11">
    <property type="entry name" value="LIPASE-RELATED"/>
    <property type="match status" value="1"/>
</dbReference>
<evidence type="ECO:0000313" key="2">
    <source>
        <dbReference type="EMBL" id="SOC58057.1"/>
    </source>
</evidence>
<dbReference type="InterPro" id="IPR029058">
    <property type="entry name" value="AB_hydrolase_fold"/>
</dbReference>
<reference evidence="3" key="1">
    <citation type="submission" date="2017-08" db="EMBL/GenBank/DDBJ databases">
        <authorList>
            <person name="Varghese N."/>
            <person name="Submissions S."/>
        </authorList>
    </citation>
    <scope>NUCLEOTIDE SEQUENCE [LARGE SCALE GENOMIC DNA]</scope>
    <source>
        <strain evidence="3">USBA17B2</strain>
    </source>
</reference>
<dbReference type="AlphaFoldDB" id="A0A285VVY2"/>
<dbReference type="Pfam" id="PF12697">
    <property type="entry name" value="Abhydrolase_6"/>
    <property type="match status" value="1"/>
</dbReference>
<feature type="domain" description="AB hydrolase-1" evidence="1">
    <location>
        <begin position="29"/>
        <end position="239"/>
    </location>
</feature>
<organism evidence="2 3">
    <name type="scientific">Ornithinimicrobium cerasi</name>
    <dbReference type="NCBI Taxonomy" id="2248773"/>
    <lineage>
        <taxon>Bacteria</taxon>
        <taxon>Bacillati</taxon>
        <taxon>Actinomycetota</taxon>
        <taxon>Actinomycetes</taxon>
        <taxon>Micrococcales</taxon>
        <taxon>Ornithinimicrobiaceae</taxon>
        <taxon>Ornithinimicrobium</taxon>
    </lineage>
</organism>
<evidence type="ECO:0000259" key="1">
    <source>
        <dbReference type="Pfam" id="PF12697"/>
    </source>
</evidence>
<accession>A0A285VVY2</accession>
<dbReference type="PANTHER" id="PTHR46438">
    <property type="entry name" value="ALPHA/BETA-HYDROLASES SUPERFAMILY PROTEIN"/>
    <property type="match status" value="1"/>
</dbReference>
<name>A0A285VVY2_9MICO</name>
<dbReference type="SUPFAM" id="SSF53474">
    <property type="entry name" value="alpha/beta-Hydrolases"/>
    <property type="match status" value="1"/>
</dbReference>
<proteinExistence type="predicted"/>
<evidence type="ECO:0000313" key="3">
    <source>
        <dbReference type="Proteomes" id="UP000219688"/>
    </source>
</evidence>
<dbReference type="GO" id="GO:0003824">
    <property type="term" value="F:catalytic activity"/>
    <property type="evidence" value="ECO:0007669"/>
    <property type="project" value="UniProtKB-ARBA"/>
</dbReference>
<dbReference type="InterPro" id="IPR000073">
    <property type="entry name" value="AB_hydrolase_1"/>
</dbReference>